<evidence type="ECO:0000313" key="11">
    <source>
        <dbReference type="Proteomes" id="UP001321473"/>
    </source>
</evidence>
<evidence type="ECO:0000256" key="4">
    <source>
        <dbReference type="ARBA" id="ARBA00022723"/>
    </source>
</evidence>
<dbReference type="InterPro" id="IPR042089">
    <property type="entry name" value="Peptidase_M13_dom_2"/>
</dbReference>
<keyword evidence="7" id="KW-0482">Metalloprotease</keyword>
<dbReference type="GO" id="GO:0016485">
    <property type="term" value="P:protein processing"/>
    <property type="evidence" value="ECO:0007669"/>
    <property type="project" value="TreeGrafter"/>
</dbReference>
<dbReference type="GO" id="GO:0004222">
    <property type="term" value="F:metalloendopeptidase activity"/>
    <property type="evidence" value="ECO:0007669"/>
    <property type="project" value="InterPro"/>
</dbReference>
<dbReference type="PANTHER" id="PTHR11733:SF241">
    <property type="entry name" value="GH26575P-RELATED"/>
    <property type="match status" value="1"/>
</dbReference>
<evidence type="ECO:0000313" key="10">
    <source>
        <dbReference type="EMBL" id="KAK8778015.1"/>
    </source>
</evidence>
<organism evidence="10 11">
    <name type="scientific">Amblyomma americanum</name>
    <name type="common">Lone star tick</name>
    <dbReference type="NCBI Taxonomy" id="6943"/>
    <lineage>
        <taxon>Eukaryota</taxon>
        <taxon>Metazoa</taxon>
        <taxon>Ecdysozoa</taxon>
        <taxon>Arthropoda</taxon>
        <taxon>Chelicerata</taxon>
        <taxon>Arachnida</taxon>
        <taxon>Acari</taxon>
        <taxon>Parasitiformes</taxon>
        <taxon>Ixodida</taxon>
        <taxon>Ixodoidea</taxon>
        <taxon>Ixodidae</taxon>
        <taxon>Amblyomminae</taxon>
        <taxon>Amblyomma</taxon>
    </lineage>
</organism>
<evidence type="ECO:0000259" key="9">
    <source>
        <dbReference type="Pfam" id="PF05649"/>
    </source>
</evidence>
<dbReference type="EMBL" id="JARKHS020011193">
    <property type="protein sequence ID" value="KAK8778015.1"/>
    <property type="molecule type" value="Genomic_DNA"/>
</dbReference>
<sequence length="499" mass="55369">MGVDFNAFIDEHRSQQTNTGIVCELYNALRYSALRSAHESKSNGSISCEKIAEVQSRLLKRLEGNTDDYSSAYSSVYEFASNATPGISGDRWVDAISKYSSWRTAVHRTTPVDVGNVGYMKALATILADTSKEELLLFIGLTTVQVVGRFINSRVAALVYPGELSAAEKQHAAVCYHMTDVAIPGALSMSPSTYLFEGHRVRKVTEVANEVLASSMQRLRRSAWLGKNSKDIISKKVAGARPVFDGLNLEAVVTKTVVPDMSSSFLDNMMNLPSDYWTHFHRHFKLNGSRSIWSNPWLQVSSSKGPLELVIPDVYMLKLLFPDDAYESIYYASVGSLLARQISTAHDLRGRTVDSNGTESHWLTPEETAKQDILIECLVQAFEASHNGSEVITAEDKSALYVAWDSLSPLLKALRSSPGFNARNSSSLHYTPLQLFFISLCFTMCAHPGDNIARFSEASWCNFPLSLSEIFKETFQCLDGSPMHSRVPCYPDSLYPEEV</sequence>
<evidence type="ECO:0000256" key="5">
    <source>
        <dbReference type="ARBA" id="ARBA00022801"/>
    </source>
</evidence>
<dbReference type="PROSITE" id="PS51885">
    <property type="entry name" value="NEPRILYSIN"/>
    <property type="match status" value="1"/>
</dbReference>
<protein>
    <submittedName>
        <fullName evidence="10">Uncharacterized protein</fullName>
    </submittedName>
</protein>
<dbReference type="AlphaFoldDB" id="A0AAQ4ETQ8"/>
<dbReference type="InterPro" id="IPR008753">
    <property type="entry name" value="Peptidase_M13_N"/>
</dbReference>
<dbReference type="GO" id="GO:0005886">
    <property type="term" value="C:plasma membrane"/>
    <property type="evidence" value="ECO:0007669"/>
    <property type="project" value="TreeGrafter"/>
</dbReference>
<dbReference type="Pfam" id="PF05649">
    <property type="entry name" value="Peptidase_M13_N"/>
    <property type="match status" value="1"/>
</dbReference>
<evidence type="ECO:0000256" key="7">
    <source>
        <dbReference type="ARBA" id="ARBA00023049"/>
    </source>
</evidence>
<name>A0AAQ4ETQ8_AMBAM</name>
<comment type="cofactor">
    <cofactor evidence="1">
        <name>Zn(2+)</name>
        <dbReference type="ChEBI" id="CHEBI:29105"/>
    </cofactor>
</comment>
<dbReference type="Gene3D" id="1.10.1380.10">
    <property type="entry name" value="Neutral endopeptidase , domain2"/>
    <property type="match status" value="1"/>
</dbReference>
<dbReference type="InterPro" id="IPR018497">
    <property type="entry name" value="Peptidase_M13_C"/>
</dbReference>
<dbReference type="InterPro" id="IPR024079">
    <property type="entry name" value="MetalloPept_cat_dom_sf"/>
</dbReference>
<keyword evidence="11" id="KW-1185">Reference proteome</keyword>
<evidence type="ECO:0000256" key="2">
    <source>
        <dbReference type="ARBA" id="ARBA00007357"/>
    </source>
</evidence>
<reference evidence="10 11" key="1">
    <citation type="journal article" date="2023" name="Arcadia Sci">
        <title>De novo assembly of a long-read Amblyomma americanum tick genome.</title>
        <authorList>
            <person name="Chou S."/>
            <person name="Poskanzer K.E."/>
            <person name="Rollins M."/>
            <person name="Thuy-Boun P.S."/>
        </authorList>
    </citation>
    <scope>NUCLEOTIDE SEQUENCE [LARGE SCALE GENOMIC DNA]</scope>
    <source>
        <strain evidence="10">F_SG_1</strain>
        <tissue evidence="10">Salivary glands</tissue>
    </source>
</reference>
<comment type="similarity">
    <text evidence="2">Belongs to the peptidase M13 family.</text>
</comment>
<proteinExistence type="inferred from homology"/>
<dbReference type="SUPFAM" id="SSF55486">
    <property type="entry name" value="Metalloproteases ('zincins'), catalytic domain"/>
    <property type="match status" value="1"/>
</dbReference>
<evidence type="ECO:0000256" key="1">
    <source>
        <dbReference type="ARBA" id="ARBA00001947"/>
    </source>
</evidence>
<keyword evidence="3" id="KW-0645">Protease</keyword>
<dbReference type="Proteomes" id="UP001321473">
    <property type="component" value="Unassembled WGS sequence"/>
</dbReference>
<keyword evidence="5" id="KW-0378">Hydrolase</keyword>
<feature type="domain" description="Peptidase M13 N-terminal" evidence="9">
    <location>
        <begin position="49"/>
        <end position="238"/>
    </location>
</feature>
<gene>
    <name evidence="10" type="ORF">V5799_020644</name>
</gene>
<accession>A0AAQ4ETQ8</accession>
<dbReference type="InterPro" id="IPR000718">
    <property type="entry name" value="Peptidase_M13"/>
</dbReference>
<dbReference type="Pfam" id="PF01431">
    <property type="entry name" value="Peptidase_M13"/>
    <property type="match status" value="1"/>
</dbReference>
<evidence type="ECO:0000259" key="8">
    <source>
        <dbReference type="Pfam" id="PF01431"/>
    </source>
</evidence>
<keyword evidence="4" id="KW-0479">Metal-binding</keyword>
<evidence type="ECO:0000256" key="6">
    <source>
        <dbReference type="ARBA" id="ARBA00022833"/>
    </source>
</evidence>
<keyword evidence="6" id="KW-0862">Zinc</keyword>
<feature type="domain" description="Peptidase M13 C-terminal" evidence="8">
    <location>
        <begin position="308"/>
        <end position="485"/>
    </location>
</feature>
<evidence type="ECO:0000256" key="3">
    <source>
        <dbReference type="ARBA" id="ARBA00022670"/>
    </source>
</evidence>
<comment type="caution">
    <text evidence="10">The sequence shown here is derived from an EMBL/GenBank/DDBJ whole genome shotgun (WGS) entry which is preliminary data.</text>
</comment>
<dbReference type="Gene3D" id="3.40.390.10">
    <property type="entry name" value="Collagenase (Catalytic Domain)"/>
    <property type="match status" value="1"/>
</dbReference>
<dbReference type="PANTHER" id="PTHR11733">
    <property type="entry name" value="ZINC METALLOPROTEASE FAMILY M13 NEPRILYSIN-RELATED"/>
    <property type="match status" value="1"/>
</dbReference>
<dbReference type="GO" id="GO:0046872">
    <property type="term" value="F:metal ion binding"/>
    <property type="evidence" value="ECO:0007669"/>
    <property type="project" value="UniProtKB-KW"/>
</dbReference>